<dbReference type="Proteomes" id="UP001515500">
    <property type="component" value="Chromosome 8"/>
</dbReference>
<dbReference type="RefSeq" id="XP_039130866.1">
    <property type="nucleotide sequence ID" value="XM_039274932.1"/>
</dbReference>
<proteinExistence type="predicted"/>
<dbReference type="Gene3D" id="2.80.10.50">
    <property type="match status" value="1"/>
</dbReference>
<dbReference type="PANTHER" id="PTHR31151">
    <property type="entry name" value="PROLINE-TRNA LIGASE (DUF1680)"/>
    <property type="match status" value="1"/>
</dbReference>
<keyword evidence="2" id="KW-1185">Reference proteome</keyword>
<protein>
    <submittedName>
        <fullName evidence="3">Uncharacterized protein LOC120267248</fullName>
    </submittedName>
</protein>
<dbReference type="AlphaFoldDB" id="A0AB40BTU8"/>
<gene>
    <name evidence="3" type="primary">LOC120267248</name>
</gene>
<name>A0AB40BTU8_DIOCR</name>
<sequence length="332" mass="37465">MPLTSWDTNLQVSLNINIYPNKISTQPTTLKLRVPSWTNLTGLSATLNGKPLPTPTSGTFFAINQLWGRKPNVTIKFPISIRCENIQDDRDEYQTVKAFFFGPYLLAGLTEEDWIMKSGNSSSPSDWIVPIPHNNKYELVSLSQNIRIFTESFIMKSNNNLVMKGSPKPGSVEAMHATFRIGRLFSTSSDVHPEESLVYIEPFAFPGALVEHQGPNAPLTITRTPGNRTIFKVITWLDDKYNKISLASKSNPNCFIYSGSNYTDGDSLKLMCNENWKSNYKFQVAISFIKKEGLREYNPISFLANGVNNKFLLEPLMSLQDENYSVYFNVTA</sequence>
<organism evidence="2 3">
    <name type="scientific">Dioscorea cayennensis subsp. rotundata</name>
    <name type="common">White Guinea yam</name>
    <name type="synonym">Dioscorea rotundata</name>
    <dbReference type="NCBI Taxonomy" id="55577"/>
    <lineage>
        <taxon>Eukaryota</taxon>
        <taxon>Viridiplantae</taxon>
        <taxon>Streptophyta</taxon>
        <taxon>Embryophyta</taxon>
        <taxon>Tracheophyta</taxon>
        <taxon>Spermatophyta</taxon>
        <taxon>Magnoliopsida</taxon>
        <taxon>Liliopsida</taxon>
        <taxon>Dioscoreales</taxon>
        <taxon>Dioscoreaceae</taxon>
        <taxon>Dioscorea</taxon>
    </lineage>
</organism>
<dbReference type="InterPro" id="IPR049046">
    <property type="entry name" value="Beta-AFase-like_GH127_middle"/>
</dbReference>
<feature type="domain" description="Non-reducing end beta-L-arabinofuranosidase-like GH127 middle" evidence="1">
    <location>
        <begin position="13"/>
        <end position="79"/>
    </location>
</feature>
<evidence type="ECO:0000259" key="1">
    <source>
        <dbReference type="Pfam" id="PF20736"/>
    </source>
</evidence>
<evidence type="ECO:0000313" key="3">
    <source>
        <dbReference type="RefSeq" id="XP_039130866.1"/>
    </source>
</evidence>
<accession>A0AB40BTU8</accession>
<dbReference type="GeneID" id="120267248"/>
<reference evidence="3" key="1">
    <citation type="submission" date="2025-08" db="UniProtKB">
        <authorList>
            <consortium name="RefSeq"/>
        </authorList>
    </citation>
    <scope>IDENTIFICATION</scope>
</reference>
<dbReference type="PANTHER" id="PTHR31151:SF0">
    <property type="entry name" value="PROLINE-TRNA LIGASE (DUF1680)"/>
    <property type="match status" value="1"/>
</dbReference>
<evidence type="ECO:0000313" key="2">
    <source>
        <dbReference type="Proteomes" id="UP001515500"/>
    </source>
</evidence>
<dbReference type="Pfam" id="PF20736">
    <property type="entry name" value="Glyco_hydro127M"/>
    <property type="match status" value="1"/>
</dbReference>